<dbReference type="RefSeq" id="WP_242925845.1">
    <property type="nucleotide sequence ID" value="NZ_CP094241.1"/>
</dbReference>
<accession>A0ABY3Y4N2</accession>
<sequence length="186" mass="21724">MSILKAQQSPPRFPSNKKPMFILQTVSVQWTKRSRSAPFATIRNRLPRLLPLPDTVLECEYGCHSQHYQESHSDNGSVTFLVYEPKFSIMQTLPAELDNGFGLIQQDNRLTVYFTDQRGERKPRRRLFVLADGQTAQLRTNGRGCGFDDTYYTQHTYNLAYAKHIPREIFTQHRFDYSISLENRLF</sequence>
<protein>
    <submittedName>
        <fullName evidence="1">Uncharacterized protein</fullName>
    </submittedName>
</protein>
<evidence type="ECO:0000313" key="2">
    <source>
        <dbReference type="Proteomes" id="UP000829455"/>
    </source>
</evidence>
<keyword evidence="2" id="KW-1185">Reference proteome</keyword>
<name>A0ABY3Y4N2_9NEIS</name>
<gene>
    <name evidence="1" type="ORF">MON40_07555</name>
</gene>
<organism evidence="1 2">
    <name type="scientific">Neisseria macacae ATCC 33926</name>
    <dbReference type="NCBI Taxonomy" id="997348"/>
    <lineage>
        <taxon>Bacteria</taxon>
        <taxon>Pseudomonadati</taxon>
        <taxon>Pseudomonadota</taxon>
        <taxon>Betaproteobacteria</taxon>
        <taxon>Neisseriales</taxon>
        <taxon>Neisseriaceae</taxon>
        <taxon>Neisseria</taxon>
    </lineage>
</organism>
<evidence type="ECO:0000313" key="1">
    <source>
        <dbReference type="EMBL" id="UNV83888.1"/>
    </source>
</evidence>
<reference evidence="1 2" key="1">
    <citation type="submission" date="2022-03" db="EMBL/GenBank/DDBJ databases">
        <title>Genome sequencing of Neisseria macacae.</title>
        <authorList>
            <person name="Baek M.-G."/>
        </authorList>
    </citation>
    <scope>NUCLEOTIDE SEQUENCE [LARGE SCALE GENOMIC DNA]</scope>
    <source>
        <strain evidence="1 2">ATCC 33926</strain>
    </source>
</reference>
<proteinExistence type="predicted"/>
<dbReference type="EMBL" id="CP094241">
    <property type="protein sequence ID" value="UNV83888.1"/>
    <property type="molecule type" value="Genomic_DNA"/>
</dbReference>
<dbReference type="Proteomes" id="UP000829455">
    <property type="component" value="Chromosome"/>
</dbReference>